<reference evidence="1 2" key="1">
    <citation type="submission" date="2021-03" db="EMBL/GenBank/DDBJ databases">
        <title>Genomic Encyclopedia of Type Strains, Phase IV (KMG-IV): sequencing the most valuable type-strain genomes for metagenomic binning, comparative biology and taxonomic classification.</title>
        <authorList>
            <person name="Goeker M."/>
        </authorList>
    </citation>
    <scope>NUCLEOTIDE SEQUENCE [LARGE SCALE GENOMIC DNA]</scope>
    <source>
        <strain evidence="1 2">DSM 40499</strain>
    </source>
</reference>
<name>A0ABS4M7E2_9ACTN</name>
<proteinExistence type="predicted"/>
<evidence type="ECO:0000313" key="2">
    <source>
        <dbReference type="Proteomes" id="UP001519309"/>
    </source>
</evidence>
<dbReference type="EMBL" id="JAGGLP010000031">
    <property type="protein sequence ID" value="MBP2055590.1"/>
    <property type="molecule type" value="Genomic_DNA"/>
</dbReference>
<dbReference type="RefSeq" id="WP_162494766.1">
    <property type="nucleotide sequence ID" value="NZ_CP016279.1"/>
</dbReference>
<sequence length="64" mass="6784">MIGWLIGEVRELIGRVFRTGQCLPAAGWLLGQAFLHRSREPLAQAPIGHVTAAESAAGSTAELT</sequence>
<organism evidence="1 2">
    <name type="scientific">Streptomyces griseochromogenes</name>
    <dbReference type="NCBI Taxonomy" id="68214"/>
    <lineage>
        <taxon>Bacteria</taxon>
        <taxon>Bacillati</taxon>
        <taxon>Actinomycetota</taxon>
        <taxon>Actinomycetes</taxon>
        <taxon>Kitasatosporales</taxon>
        <taxon>Streptomycetaceae</taxon>
        <taxon>Streptomyces</taxon>
    </lineage>
</organism>
<gene>
    <name evidence="1" type="ORF">J2Z21_008606</name>
</gene>
<evidence type="ECO:0000313" key="1">
    <source>
        <dbReference type="EMBL" id="MBP2055590.1"/>
    </source>
</evidence>
<protein>
    <submittedName>
        <fullName evidence="1">Uncharacterized protein</fullName>
    </submittedName>
</protein>
<comment type="caution">
    <text evidence="1">The sequence shown here is derived from an EMBL/GenBank/DDBJ whole genome shotgun (WGS) entry which is preliminary data.</text>
</comment>
<accession>A0ABS4M7E2</accession>
<dbReference type="Proteomes" id="UP001519309">
    <property type="component" value="Unassembled WGS sequence"/>
</dbReference>
<keyword evidence="2" id="KW-1185">Reference proteome</keyword>